<keyword evidence="1" id="KW-1133">Transmembrane helix</keyword>
<evidence type="ECO:0000313" key="2">
    <source>
        <dbReference type="EMBL" id="GGK83631.1"/>
    </source>
</evidence>
<feature type="transmembrane region" description="Helical" evidence="1">
    <location>
        <begin position="243"/>
        <end position="259"/>
    </location>
</feature>
<keyword evidence="1" id="KW-0472">Membrane</keyword>
<keyword evidence="3" id="KW-1185">Reference proteome</keyword>
<evidence type="ECO:0008006" key="4">
    <source>
        <dbReference type="Google" id="ProtNLM"/>
    </source>
</evidence>
<dbReference type="Proteomes" id="UP000662111">
    <property type="component" value="Unassembled WGS sequence"/>
</dbReference>
<feature type="transmembrane region" description="Helical" evidence="1">
    <location>
        <begin position="81"/>
        <end position="102"/>
    </location>
</feature>
<feature type="transmembrane region" description="Helical" evidence="1">
    <location>
        <begin position="265"/>
        <end position="280"/>
    </location>
</feature>
<organism evidence="2 3">
    <name type="scientific">Ornithinimicrobium pekingense</name>
    <dbReference type="NCBI Taxonomy" id="384677"/>
    <lineage>
        <taxon>Bacteria</taxon>
        <taxon>Bacillati</taxon>
        <taxon>Actinomycetota</taxon>
        <taxon>Actinomycetes</taxon>
        <taxon>Micrococcales</taxon>
        <taxon>Ornithinimicrobiaceae</taxon>
        <taxon>Ornithinimicrobium</taxon>
    </lineage>
</organism>
<keyword evidence="1" id="KW-0812">Transmembrane</keyword>
<accession>A0ABQ2FCT2</accession>
<feature type="transmembrane region" description="Helical" evidence="1">
    <location>
        <begin position="287"/>
        <end position="305"/>
    </location>
</feature>
<dbReference type="EMBL" id="BMLB01000009">
    <property type="protein sequence ID" value="GGK83631.1"/>
    <property type="molecule type" value="Genomic_DNA"/>
</dbReference>
<feature type="transmembrane region" description="Helical" evidence="1">
    <location>
        <begin position="407"/>
        <end position="430"/>
    </location>
</feature>
<evidence type="ECO:0000256" key="1">
    <source>
        <dbReference type="SAM" id="Phobius"/>
    </source>
</evidence>
<feature type="transmembrane region" description="Helical" evidence="1">
    <location>
        <begin position="442"/>
        <end position="461"/>
    </location>
</feature>
<protein>
    <recommendedName>
        <fullName evidence="4">Oligosaccharide repeat unit polymerase</fullName>
    </recommendedName>
</protein>
<feature type="transmembrane region" description="Helical" evidence="1">
    <location>
        <begin position="161"/>
        <end position="181"/>
    </location>
</feature>
<proteinExistence type="predicted"/>
<comment type="caution">
    <text evidence="2">The sequence shown here is derived from an EMBL/GenBank/DDBJ whole genome shotgun (WGS) entry which is preliminary data.</text>
</comment>
<feature type="transmembrane region" description="Helical" evidence="1">
    <location>
        <begin position="467"/>
        <end position="485"/>
    </location>
</feature>
<name>A0ABQ2FCT2_9MICO</name>
<reference evidence="3" key="1">
    <citation type="journal article" date="2019" name="Int. J. Syst. Evol. Microbiol.">
        <title>The Global Catalogue of Microorganisms (GCM) 10K type strain sequencing project: providing services to taxonomists for standard genome sequencing and annotation.</title>
        <authorList>
            <consortium name="The Broad Institute Genomics Platform"/>
            <consortium name="The Broad Institute Genome Sequencing Center for Infectious Disease"/>
            <person name="Wu L."/>
            <person name="Ma J."/>
        </authorList>
    </citation>
    <scope>NUCLEOTIDE SEQUENCE [LARGE SCALE GENOMIC DNA]</scope>
    <source>
        <strain evidence="3">CGMCC 1.5362</strain>
    </source>
</reference>
<evidence type="ECO:0000313" key="3">
    <source>
        <dbReference type="Proteomes" id="UP000662111"/>
    </source>
</evidence>
<sequence length="490" mass="52211">MVETNTATTADRTTERAHSQRWGSRLATCVLAFWSLCFIGTFMLLHADPEARLLSYATLACLIVSAPLLDSNYRYTSAWSMVLFVTYLGCGLRSLAVFNRGLDDQVVNRLYLHGNGLEVVDRWTPVYLLGLALLSLGYMVAGKRTGAGLTARPLTFKFHTLAPASVSLLALIGFMAFWSYVKATGGLDLDMFSAKRSTYVPGQEYAGSHGVLRTVNQFAAVALWITVARFASGVSRAGAVSRWLALAALGLNAVLLPVYSSTRAQVAYILIGCLVIHVMCGGRVRPWLVAVGSSAGAVLMAWLTMLRTESQGGGSIAVTPGNVLTALNEAVVLNLNFTEIFKSANIMEAVPENLPWSNGSTLWNYVIAPVPRAIWPDKPIIDTGVPIGRIIYRTDGTSIPPGLIGEAYWAFGIVGVCLAALVFGVALRFITDVAHTLVGSDAGMSVMYGGAIFTFGGVALGGSVGNALLSAAIWAVTIALGLRVCGRWEG</sequence>
<feature type="transmembrane region" description="Helical" evidence="1">
    <location>
        <begin position="26"/>
        <end position="47"/>
    </location>
</feature>
<feature type="transmembrane region" description="Helical" evidence="1">
    <location>
        <begin position="122"/>
        <end position="141"/>
    </location>
</feature>
<gene>
    <name evidence="2" type="ORF">GCM10011509_35120</name>
</gene>